<protein>
    <recommendedName>
        <fullName evidence="5">DUF4386 domain-containing protein</fullName>
    </recommendedName>
</protein>
<feature type="transmembrane region" description="Helical" evidence="1">
    <location>
        <begin position="52"/>
        <end position="77"/>
    </location>
</feature>
<feature type="transmembrane region" description="Helical" evidence="1">
    <location>
        <begin position="98"/>
        <end position="120"/>
    </location>
</feature>
<proteinExistence type="predicted"/>
<gene>
    <name evidence="3" type="ORF">Mkiyose1413_25300</name>
    <name evidence="2" type="ORF">SRL2020028_16710</name>
</gene>
<evidence type="ECO:0000313" key="4">
    <source>
        <dbReference type="Proteomes" id="UP001064782"/>
    </source>
</evidence>
<evidence type="ECO:0000256" key="1">
    <source>
        <dbReference type="SAM" id="Phobius"/>
    </source>
</evidence>
<keyword evidence="1" id="KW-1133">Transmembrane helix</keyword>
<keyword evidence="1" id="KW-0472">Membrane</keyword>
<dbReference type="EMBL" id="BRXE01000011">
    <property type="protein sequence ID" value="GLB82415.1"/>
    <property type="molecule type" value="Genomic_DNA"/>
</dbReference>
<evidence type="ECO:0000313" key="3">
    <source>
        <dbReference type="EMBL" id="GLD30647.1"/>
    </source>
</evidence>
<organism evidence="3 4">
    <name type="scientific">Mycobacterium kiyosense</name>
    <dbReference type="NCBI Taxonomy" id="2871094"/>
    <lineage>
        <taxon>Bacteria</taxon>
        <taxon>Bacillati</taxon>
        <taxon>Actinomycetota</taxon>
        <taxon>Actinomycetes</taxon>
        <taxon>Mycobacteriales</taxon>
        <taxon>Mycobacteriaceae</taxon>
        <taxon>Mycobacterium</taxon>
    </lineage>
</organism>
<keyword evidence="4" id="KW-1185">Reference proteome</keyword>
<feature type="transmembrane region" description="Helical" evidence="1">
    <location>
        <begin position="132"/>
        <end position="156"/>
    </location>
</feature>
<feature type="transmembrane region" description="Helical" evidence="1">
    <location>
        <begin position="12"/>
        <end position="32"/>
    </location>
</feature>
<dbReference type="Proteomes" id="UP001064782">
    <property type="component" value="Unassembled WGS sequence"/>
</dbReference>
<feature type="transmembrane region" description="Helical" evidence="1">
    <location>
        <begin position="168"/>
        <end position="189"/>
    </location>
</feature>
<evidence type="ECO:0000313" key="2">
    <source>
        <dbReference type="EMBL" id="GLB82415.1"/>
    </source>
</evidence>
<keyword evidence="1" id="KW-0812">Transmembrane</keyword>
<feature type="transmembrane region" description="Helical" evidence="1">
    <location>
        <begin position="195"/>
        <end position="221"/>
    </location>
</feature>
<accession>A0A9P3UZM1</accession>
<dbReference type="EMBL" id="BRZI01000016">
    <property type="protein sequence ID" value="GLD30647.1"/>
    <property type="molecule type" value="Genomic_DNA"/>
</dbReference>
<evidence type="ECO:0008006" key="5">
    <source>
        <dbReference type="Google" id="ProtNLM"/>
    </source>
</evidence>
<comment type="caution">
    <text evidence="3">The sequence shown here is derived from an EMBL/GenBank/DDBJ whole genome shotgun (WGS) entry which is preliminary data.</text>
</comment>
<name>A0A9P3UZM1_9MYCO</name>
<dbReference type="RefSeq" id="WP_264889362.1">
    <property type="nucleotide sequence ID" value="NZ_BRXE01000011.1"/>
</dbReference>
<dbReference type="Proteomes" id="UP001165663">
    <property type="component" value="Unassembled WGS sequence"/>
</dbReference>
<reference evidence="3" key="1">
    <citation type="submission" date="2022-08" db="EMBL/GenBank/DDBJ databases">
        <title>Mycobacterium kiyosense sp. nov., scotochromogenic slow-glowing species isolated from respiratory specimens.</title>
        <authorList>
            <person name="Fukano H."/>
            <person name="Kazumi Y."/>
            <person name="Sakagami N."/>
            <person name="Ato M."/>
            <person name="Mitarai S."/>
            <person name="Hoshino Y."/>
        </authorList>
    </citation>
    <scope>NUCLEOTIDE SEQUENCE</scope>
    <source>
        <strain evidence="3">1413</strain>
        <strain evidence="2">SRL2020-028</strain>
    </source>
</reference>
<dbReference type="GeneID" id="83632873"/>
<sequence>MDRTTERWCVYSGPLLMIIFGIGFWAVGGLVPPPSPNQTAQQLAAFYADNAFRIRLGLIISMLAAGLTFPFTVAIFMQMKRIEGGIGPLGCTQLVTGLLNGPLFILPMITLSAATFRAGATDPSATQSLSDLGWLAFVGIPAPAIVQLTSIAIAAFRDHSERPIFARWVAYFNIWCALSFLFGVLVIVFKTGPFAWNGIIAFWIPLTIFGTWFFVMAWVMLHELRQQHSGDGRATLDEIST</sequence>
<dbReference type="AlphaFoldDB" id="A0A9P3UZM1"/>